<dbReference type="Gene3D" id="3.40.50.12780">
    <property type="entry name" value="N-terminal domain of ligase-like"/>
    <property type="match status" value="1"/>
</dbReference>
<organism evidence="4 5">
    <name type="scientific">Babjeviella inositovora NRRL Y-12698</name>
    <dbReference type="NCBI Taxonomy" id="984486"/>
    <lineage>
        <taxon>Eukaryota</taxon>
        <taxon>Fungi</taxon>
        <taxon>Dikarya</taxon>
        <taxon>Ascomycota</taxon>
        <taxon>Saccharomycotina</taxon>
        <taxon>Pichiomycetes</taxon>
        <taxon>Serinales incertae sedis</taxon>
        <taxon>Babjeviella</taxon>
    </lineage>
</organism>
<dbReference type="GO" id="GO:0016020">
    <property type="term" value="C:membrane"/>
    <property type="evidence" value="ECO:0007669"/>
    <property type="project" value="TreeGrafter"/>
</dbReference>
<keyword evidence="5" id="KW-1185">Reference proteome</keyword>
<dbReference type="InterPro" id="IPR020845">
    <property type="entry name" value="AMP-binding_CS"/>
</dbReference>
<dbReference type="Proteomes" id="UP000094336">
    <property type="component" value="Unassembled WGS sequence"/>
</dbReference>
<dbReference type="AlphaFoldDB" id="A0A1E3QNN9"/>
<dbReference type="GeneID" id="30150722"/>
<dbReference type="PROSITE" id="PS00455">
    <property type="entry name" value="AMP_BINDING"/>
    <property type="match status" value="1"/>
</dbReference>
<dbReference type="GO" id="GO:0005783">
    <property type="term" value="C:endoplasmic reticulum"/>
    <property type="evidence" value="ECO:0007669"/>
    <property type="project" value="TreeGrafter"/>
</dbReference>
<dbReference type="RefSeq" id="XP_018984631.1">
    <property type="nucleotide sequence ID" value="XM_019132869.1"/>
</dbReference>
<evidence type="ECO:0000256" key="1">
    <source>
        <dbReference type="ARBA" id="ARBA00022741"/>
    </source>
</evidence>
<dbReference type="EMBL" id="KV454433">
    <property type="protein sequence ID" value="ODQ79303.1"/>
    <property type="molecule type" value="Genomic_DNA"/>
</dbReference>
<evidence type="ECO:0000256" key="2">
    <source>
        <dbReference type="ARBA" id="ARBA00022840"/>
    </source>
</evidence>
<protein>
    <recommendedName>
        <fullName evidence="3">AMP-dependent synthetase/ligase domain-containing protein</fullName>
    </recommendedName>
</protein>
<evidence type="ECO:0000313" key="5">
    <source>
        <dbReference type="Proteomes" id="UP000094336"/>
    </source>
</evidence>
<reference evidence="5" key="1">
    <citation type="submission" date="2016-05" db="EMBL/GenBank/DDBJ databases">
        <title>Comparative genomics of biotechnologically important yeasts.</title>
        <authorList>
            <consortium name="DOE Joint Genome Institute"/>
            <person name="Riley R."/>
            <person name="Haridas S."/>
            <person name="Wolfe K.H."/>
            <person name="Lopes M.R."/>
            <person name="Hittinger C.T."/>
            <person name="Goker M."/>
            <person name="Salamov A."/>
            <person name="Wisecaver J."/>
            <person name="Long T.M."/>
            <person name="Aerts A.L."/>
            <person name="Barry K."/>
            <person name="Choi C."/>
            <person name="Clum A."/>
            <person name="Coughlan A.Y."/>
            <person name="Deshpande S."/>
            <person name="Douglass A.P."/>
            <person name="Hanson S.J."/>
            <person name="Klenk H.-P."/>
            <person name="Labutti K."/>
            <person name="Lapidus A."/>
            <person name="Lindquist E."/>
            <person name="Lipzen A."/>
            <person name="Meier-Kolthoff J.P."/>
            <person name="Ohm R.A."/>
            <person name="Otillar R.P."/>
            <person name="Pangilinan J."/>
            <person name="Peng Y."/>
            <person name="Rokas A."/>
            <person name="Rosa C.A."/>
            <person name="Scheuner C."/>
            <person name="Sibirny A.A."/>
            <person name="Slot J.C."/>
            <person name="Stielow J.B."/>
            <person name="Sun H."/>
            <person name="Kurtzman C.P."/>
            <person name="Blackwell M."/>
            <person name="Grigoriev I.V."/>
            <person name="Jeffries T.W."/>
        </authorList>
    </citation>
    <scope>NUCLEOTIDE SEQUENCE [LARGE SCALE GENOMIC DNA]</scope>
    <source>
        <strain evidence="5">NRRL Y-12698</strain>
    </source>
</reference>
<dbReference type="STRING" id="984486.A0A1E3QNN9"/>
<keyword evidence="1" id="KW-0547">Nucleotide-binding</keyword>
<dbReference type="OrthoDB" id="1700726at2759"/>
<dbReference type="PANTHER" id="PTHR43272:SF33">
    <property type="entry name" value="AMP-BINDING DOMAIN-CONTAINING PROTEIN-RELATED"/>
    <property type="match status" value="1"/>
</dbReference>
<dbReference type="GO" id="GO:0005524">
    <property type="term" value="F:ATP binding"/>
    <property type="evidence" value="ECO:0007669"/>
    <property type="project" value="UniProtKB-KW"/>
</dbReference>
<evidence type="ECO:0000313" key="4">
    <source>
        <dbReference type="EMBL" id="ODQ79303.1"/>
    </source>
</evidence>
<accession>A0A1E3QNN9</accession>
<name>A0A1E3QNN9_9ASCO</name>
<dbReference type="SUPFAM" id="SSF56801">
    <property type="entry name" value="Acetyl-CoA synthetase-like"/>
    <property type="match status" value="1"/>
</dbReference>
<feature type="domain" description="AMP-dependent synthetase/ligase" evidence="3">
    <location>
        <begin position="143"/>
        <end position="519"/>
    </location>
</feature>
<keyword evidence="2" id="KW-0067">ATP-binding</keyword>
<dbReference type="InterPro" id="IPR042099">
    <property type="entry name" value="ANL_N_sf"/>
</dbReference>
<dbReference type="Pfam" id="PF00501">
    <property type="entry name" value="AMP-binding"/>
    <property type="match status" value="1"/>
</dbReference>
<gene>
    <name evidence="4" type="ORF">BABINDRAFT_8874</name>
</gene>
<dbReference type="InterPro" id="IPR000873">
    <property type="entry name" value="AMP-dep_synth/lig_dom"/>
</dbReference>
<dbReference type="PANTHER" id="PTHR43272">
    <property type="entry name" value="LONG-CHAIN-FATTY-ACID--COA LIGASE"/>
    <property type="match status" value="1"/>
</dbReference>
<proteinExistence type="predicted"/>
<evidence type="ECO:0000259" key="3">
    <source>
        <dbReference type="Pfam" id="PF00501"/>
    </source>
</evidence>
<sequence>MTPETGSLFQEDKSYLKKVVTEGFPISFEKYNYSITLPDSARPGHSEVYRHPLCKDKLFSKMHPNLDTVYALFENSLALWPENDFIGRRLFNNTNPDTFDTFYTWESYTKVAERRTNVGAGIFHALRTNRFITGAHNMENFIVSLFSGNTPEWVITDLACAAYSIGNTALYDTLGPGTSEHILGLTESPIVVCSNDKLEGLLGIKKNLPFLIQVVAQQPLAASEKVYVTKFAEAGVQLHTFEEIEALGASNPMAHRKPHPETLYTISFTSGTTGNPKGVVLKHRHAVSSITWAMSTFPLPKGKAREYIFLPVSHIFERGVWGTYFSTGTACAFPQSSSPTSLVDDLLVMRPTSLISVPRVFTRFEALLKDKTINSAPGVSQKLSSYIIDKRAQWIKKGCTGHSHWLFDRLLTNKLRDSLGLTNARYFITGSAPISPQTINFFKAALNVGFAQGYGMTESFSGFCLSDPFEIDSGSCGPIGITTEARLRDVPEMGYTSQDKGGPRGEVLLRGPQMFEEYYKNPEETAKAFDEDGWYRSGDVGRIDEKGHLFIIDRVKNFFKLAQGEYVTPERIENQYLSSCPYISQLYVHGDSLQTYLVAIVGIDPLAMAKFLESEFGISAGNPSSPDPEEILRLLSEVRVKRKLLVTMNEAVSSLKLQGFEKIHNIYCDVEPLTVSRDVVTPTFKIKRPIARKFFAQTFEDLYSEGSLIKDAKL</sequence>
<dbReference type="GO" id="GO:0004467">
    <property type="term" value="F:long-chain fatty acid-CoA ligase activity"/>
    <property type="evidence" value="ECO:0007669"/>
    <property type="project" value="TreeGrafter"/>
</dbReference>